<proteinExistence type="predicted"/>
<accession>A0A6H1P4U3</accession>
<gene>
    <name evidence="1" type="ORF">HFZ78_19230</name>
</gene>
<name>A0A6H1P4U3_PRIMG</name>
<evidence type="ECO:0000313" key="2">
    <source>
        <dbReference type="Proteomes" id="UP000501868"/>
    </source>
</evidence>
<sequence>MDEFENMMAEFNDWLVDAKKKIKDSVQIDLSKLDAFVKDIAELVSIKQKYADKLLELRTAAEEKIVRLEYSKGGETIHRGYYCPSPVLDLIIGGMKRGRLFKKKKPEFGNYSYEYGFDKDGRLLRVKGVNEFTTPDSRFDEEYLIYIDEIVYGLEFDNLGELVAVSKCIYENEKLMKYERSICGMEKFADLHYEEYTYESNRLSEVDLCFHINPQLELYEEERLSVEHDEDGNIIRLISDKIVDGKAEQFI</sequence>
<dbReference type="AlphaFoldDB" id="A0A6H1P4U3"/>
<reference evidence="1 2" key="2">
    <citation type="submission" date="2020-04" db="EMBL/GenBank/DDBJ databases">
        <authorList>
            <person name="Fomenkov A."/>
            <person name="Anton B.P."/>
            <person name="Roberts R.J."/>
        </authorList>
    </citation>
    <scope>NUCLEOTIDE SEQUENCE [LARGE SCALE GENOMIC DNA]</scope>
    <source>
        <strain evidence="1 2">S2</strain>
    </source>
</reference>
<protein>
    <submittedName>
        <fullName evidence="1">Uncharacterized protein</fullName>
    </submittedName>
</protein>
<organism evidence="1 2">
    <name type="scientific">Priestia megaterium</name>
    <name type="common">Bacillus megaterium</name>
    <dbReference type="NCBI Taxonomy" id="1404"/>
    <lineage>
        <taxon>Bacteria</taxon>
        <taxon>Bacillati</taxon>
        <taxon>Bacillota</taxon>
        <taxon>Bacilli</taxon>
        <taxon>Bacillales</taxon>
        <taxon>Bacillaceae</taxon>
        <taxon>Priestia</taxon>
    </lineage>
</organism>
<evidence type="ECO:0000313" key="1">
    <source>
        <dbReference type="EMBL" id="QIZ08579.1"/>
    </source>
</evidence>
<reference evidence="1 2" key="1">
    <citation type="submission" date="2020-04" db="EMBL/GenBank/DDBJ databases">
        <title>Genome-Wide Identification of 5-Methylcytosine Sites in Bacterial Genomes By High-Throughput Sequencing of MspJI Restriction Fragments.</title>
        <authorList>
            <person name="Wu V."/>
        </authorList>
    </citation>
    <scope>NUCLEOTIDE SEQUENCE [LARGE SCALE GENOMIC DNA]</scope>
    <source>
        <strain evidence="1 2">S2</strain>
    </source>
</reference>
<dbReference type="Proteomes" id="UP000501868">
    <property type="component" value="Chromosome"/>
</dbReference>
<dbReference type="EMBL" id="CP051128">
    <property type="protein sequence ID" value="QIZ08579.1"/>
    <property type="molecule type" value="Genomic_DNA"/>
</dbReference>